<name>A0AAD5RPA0_9PEZI</name>
<protein>
    <recommendedName>
        <fullName evidence="6">Beta-apo-4'-carotenal oxygenase</fullName>
        <ecNumber evidence="5">1.2.1.82</ecNumber>
    </recommendedName>
    <alternativeName>
        <fullName evidence="7">Beta-apo-4'-carotenal dehydrogenase</fullName>
    </alternativeName>
</protein>
<comment type="caution">
    <text evidence="12">The sequence shown here is derived from an EMBL/GenBank/DDBJ whole genome shotgun (WGS) entry which is preliminary data.</text>
</comment>
<dbReference type="Gene3D" id="3.40.309.10">
    <property type="entry name" value="Aldehyde Dehydrogenase, Chain A, domain 2"/>
    <property type="match status" value="1"/>
</dbReference>
<comment type="similarity">
    <text evidence="1 9">Belongs to the aldehyde dehydrogenase family.</text>
</comment>
<dbReference type="PANTHER" id="PTHR43570">
    <property type="entry name" value="ALDEHYDE DEHYDROGENASE"/>
    <property type="match status" value="1"/>
</dbReference>
<dbReference type="GO" id="GO:0006081">
    <property type="term" value="P:aldehyde metabolic process"/>
    <property type="evidence" value="ECO:0007669"/>
    <property type="project" value="InterPro"/>
</dbReference>
<dbReference type="AlphaFoldDB" id="A0AAD5RPA0"/>
<evidence type="ECO:0000259" key="11">
    <source>
        <dbReference type="Pfam" id="PF00171"/>
    </source>
</evidence>
<evidence type="ECO:0000256" key="2">
    <source>
        <dbReference type="ARBA" id="ARBA00022746"/>
    </source>
</evidence>
<dbReference type="InterPro" id="IPR016162">
    <property type="entry name" value="Ald_DH_N"/>
</dbReference>
<feature type="region of interest" description="Disordered" evidence="10">
    <location>
        <begin position="505"/>
        <end position="571"/>
    </location>
</feature>
<accession>A0AAD5RPA0</accession>
<dbReference type="CDD" id="cd07135">
    <property type="entry name" value="ALDH_F14-YMR110C"/>
    <property type="match status" value="1"/>
</dbReference>
<evidence type="ECO:0000256" key="9">
    <source>
        <dbReference type="RuleBase" id="RU003345"/>
    </source>
</evidence>
<evidence type="ECO:0000313" key="12">
    <source>
        <dbReference type="EMBL" id="KAJ2900979.1"/>
    </source>
</evidence>
<dbReference type="InterPro" id="IPR016163">
    <property type="entry name" value="Ald_DH_C"/>
</dbReference>
<reference evidence="12" key="1">
    <citation type="submission" date="2022-07" db="EMBL/GenBank/DDBJ databases">
        <title>Draft genome sequence of Zalerion maritima ATCC 34329, a (micro)plastics degrading marine fungus.</title>
        <authorList>
            <person name="Paco A."/>
            <person name="Goncalves M.F.M."/>
            <person name="Rocha-Santos T.A.P."/>
            <person name="Alves A."/>
        </authorList>
    </citation>
    <scope>NUCLEOTIDE SEQUENCE</scope>
    <source>
        <strain evidence="12">ATCC 34329</strain>
    </source>
</reference>
<evidence type="ECO:0000256" key="1">
    <source>
        <dbReference type="ARBA" id="ARBA00009986"/>
    </source>
</evidence>
<dbReference type="EMBL" id="JAKWBI020000163">
    <property type="protein sequence ID" value="KAJ2900979.1"/>
    <property type="molecule type" value="Genomic_DNA"/>
</dbReference>
<dbReference type="PANTHER" id="PTHR43570:SF11">
    <property type="entry name" value="ALDEHYDE DEHYDROGENASE"/>
    <property type="match status" value="1"/>
</dbReference>
<dbReference type="InterPro" id="IPR012394">
    <property type="entry name" value="Aldehyde_DH_NAD(P)"/>
</dbReference>
<keyword evidence="2" id="KW-0125">Carotenoid biosynthesis</keyword>
<dbReference type="GO" id="GO:0005737">
    <property type="term" value="C:cytoplasm"/>
    <property type="evidence" value="ECO:0007669"/>
    <property type="project" value="TreeGrafter"/>
</dbReference>
<dbReference type="FunFam" id="3.40.605.10:FF:000004">
    <property type="entry name" value="Aldehyde dehydrogenase"/>
    <property type="match status" value="1"/>
</dbReference>
<proteinExistence type="inferred from homology"/>
<dbReference type="SUPFAM" id="SSF53720">
    <property type="entry name" value="ALDH-like"/>
    <property type="match status" value="1"/>
</dbReference>
<evidence type="ECO:0000256" key="3">
    <source>
        <dbReference type="ARBA" id="ARBA00023002"/>
    </source>
</evidence>
<dbReference type="GO" id="GO:0016117">
    <property type="term" value="P:carotenoid biosynthetic process"/>
    <property type="evidence" value="ECO:0007669"/>
    <property type="project" value="UniProtKB-KW"/>
</dbReference>
<evidence type="ECO:0000256" key="4">
    <source>
        <dbReference type="ARBA" id="ARBA00023027"/>
    </source>
</evidence>
<dbReference type="InterPro" id="IPR029510">
    <property type="entry name" value="Ald_DH_CS_GLU"/>
</dbReference>
<dbReference type="PROSITE" id="PS00687">
    <property type="entry name" value="ALDEHYDE_DEHYDR_GLU"/>
    <property type="match status" value="1"/>
</dbReference>
<sequence length="571" mass="62653">MADQKAIPPFEATPVAEIRLSQARLLETFRSTKTKDLEYRRVQLRRLYWGIKDNTELLLAALNKDLRKPAFESLLTEVDWCLQDCLHAIKHLSSWAKDEKYSDVPLQFSLNSARIRKDPIGTVLIIGAYNFPIMLTFGPLVGAIAAGCPAIIKPSEVSPATAMVMEKIARESLDPDAYVVVNGAVPETTELLDLKWDKIFYTGGGTVGTIIATKAAKTLTPVTLELGGKNPAFVTRNANLRLAARRLLWGKVMNAGQVCISHNYVICDRSVLSSFIQELENTHKDFFPEGAKNSPDFARIVNKRHFQRIKQMIDHSTGKIVLGGDTDEDDLYIEPTAVQVDNVTDSVLVEESFGPLFGIIPYTSLKEGIDIMNEVDRTPLALFVFGSKKEETQVLNSCLSGGASMNDSFFHGSVFTLPFGGVGTSGTGSYRGKASYDTFTHRRSLTNTPSWMDKLLAVRYMPYNMKQLRQMQKTNPKPNFDRSGHVVKGGLGYWLKFAMGLGSAEVKGGEPTQETERVSNTRGGEATRTGDIAGPKNAAIGTAKKASQDAEDQQPKDPLSRATTAAGGFPS</sequence>
<dbReference type="GO" id="GO:0004029">
    <property type="term" value="F:aldehyde dehydrogenase (NAD+) activity"/>
    <property type="evidence" value="ECO:0007669"/>
    <property type="project" value="TreeGrafter"/>
</dbReference>
<keyword evidence="13" id="KW-1185">Reference proteome</keyword>
<dbReference type="Pfam" id="PF00171">
    <property type="entry name" value="Aldedh"/>
    <property type="match status" value="1"/>
</dbReference>
<evidence type="ECO:0000256" key="10">
    <source>
        <dbReference type="SAM" id="MobiDB-lite"/>
    </source>
</evidence>
<evidence type="ECO:0000256" key="7">
    <source>
        <dbReference type="ARBA" id="ARBA00082640"/>
    </source>
</evidence>
<dbReference type="Gene3D" id="3.40.605.10">
    <property type="entry name" value="Aldehyde Dehydrogenase, Chain A, domain 1"/>
    <property type="match status" value="1"/>
</dbReference>
<evidence type="ECO:0000256" key="8">
    <source>
        <dbReference type="PROSITE-ProRule" id="PRU10007"/>
    </source>
</evidence>
<evidence type="ECO:0000313" key="13">
    <source>
        <dbReference type="Proteomes" id="UP001201980"/>
    </source>
</evidence>
<feature type="active site" evidence="8">
    <location>
        <position position="225"/>
    </location>
</feature>
<dbReference type="FunFam" id="3.40.309.10:FF:000025">
    <property type="entry name" value="Aldehyde dehydrogenase"/>
    <property type="match status" value="1"/>
</dbReference>
<dbReference type="Proteomes" id="UP001201980">
    <property type="component" value="Unassembled WGS sequence"/>
</dbReference>
<keyword evidence="4" id="KW-0520">NAD</keyword>
<organism evidence="12 13">
    <name type="scientific">Zalerion maritima</name>
    <dbReference type="NCBI Taxonomy" id="339359"/>
    <lineage>
        <taxon>Eukaryota</taxon>
        <taxon>Fungi</taxon>
        <taxon>Dikarya</taxon>
        <taxon>Ascomycota</taxon>
        <taxon>Pezizomycotina</taxon>
        <taxon>Sordariomycetes</taxon>
        <taxon>Lulworthiomycetidae</taxon>
        <taxon>Lulworthiales</taxon>
        <taxon>Lulworthiaceae</taxon>
        <taxon>Zalerion</taxon>
    </lineage>
</organism>
<gene>
    <name evidence="12" type="ORF">MKZ38_002163</name>
</gene>
<feature type="domain" description="Aldehyde dehydrogenase" evidence="11">
    <location>
        <begin position="27"/>
        <end position="443"/>
    </location>
</feature>
<evidence type="ECO:0000256" key="5">
    <source>
        <dbReference type="ARBA" id="ARBA00066967"/>
    </source>
</evidence>
<dbReference type="InterPro" id="IPR015590">
    <property type="entry name" value="Aldehyde_DH_dom"/>
</dbReference>
<dbReference type="InterPro" id="IPR016161">
    <property type="entry name" value="Ald_DH/histidinol_DH"/>
</dbReference>
<keyword evidence="3 9" id="KW-0560">Oxidoreductase</keyword>
<dbReference type="EC" id="1.2.1.82" evidence="5"/>
<evidence type="ECO:0000256" key="6">
    <source>
        <dbReference type="ARBA" id="ARBA00071369"/>
    </source>
</evidence>